<dbReference type="Gene3D" id="3.40.640.10">
    <property type="entry name" value="Type I PLP-dependent aspartate aminotransferase-like (Major domain)"/>
    <property type="match status" value="1"/>
</dbReference>
<dbReference type="InterPro" id="IPR015424">
    <property type="entry name" value="PyrdxlP-dep_Trfase"/>
</dbReference>
<organism evidence="8 9">
    <name type="scientific">Bifidobacterium choerinum</name>
    <dbReference type="NCBI Taxonomy" id="35760"/>
    <lineage>
        <taxon>Bacteria</taxon>
        <taxon>Bacillati</taxon>
        <taxon>Actinomycetota</taxon>
        <taxon>Actinomycetes</taxon>
        <taxon>Bifidobacteriales</taxon>
        <taxon>Bifidobacteriaceae</taxon>
        <taxon>Bifidobacterium</taxon>
    </lineage>
</organism>
<dbReference type="GO" id="GO:0006520">
    <property type="term" value="P:amino acid metabolic process"/>
    <property type="evidence" value="ECO:0007669"/>
    <property type="project" value="InterPro"/>
</dbReference>
<dbReference type="GO" id="GO:0008483">
    <property type="term" value="F:transaminase activity"/>
    <property type="evidence" value="ECO:0007669"/>
    <property type="project" value="UniProtKB-KW"/>
</dbReference>
<dbReference type="SUPFAM" id="SSF53383">
    <property type="entry name" value="PLP-dependent transferases"/>
    <property type="match status" value="1"/>
</dbReference>
<dbReference type="InterPro" id="IPR015421">
    <property type="entry name" value="PyrdxlP-dep_Trfase_major"/>
</dbReference>
<keyword evidence="3 6" id="KW-0032">Aminotransferase</keyword>
<evidence type="ECO:0000256" key="2">
    <source>
        <dbReference type="ARBA" id="ARBA00007441"/>
    </source>
</evidence>
<dbReference type="Pfam" id="PF00155">
    <property type="entry name" value="Aminotran_1_2"/>
    <property type="match status" value="1"/>
</dbReference>
<dbReference type="CDD" id="cd00609">
    <property type="entry name" value="AAT_like"/>
    <property type="match status" value="1"/>
</dbReference>
<dbReference type="EC" id="2.6.1.-" evidence="6"/>
<gene>
    <name evidence="8" type="ORF">BcFMB_07135</name>
</gene>
<dbReference type="InterPro" id="IPR050596">
    <property type="entry name" value="AspAT/PAT-like"/>
</dbReference>
<dbReference type="PROSITE" id="PS00105">
    <property type="entry name" value="AA_TRANSFER_CLASS_1"/>
    <property type="match status" value="1"/>
</dbReference>
<reference evidence="8 9" key="1">
    <citation type="submission" date="2016-11" db="EMBL/GenBank/DDBJ databases">
        <title>complete genome sequence of Bifidobacterium choerinum strain FMB-1.</title>
        <authorList>
            <person name="Park C.-S."/>
            <person name="Jung D.-H."/>
            <person name="Choi D.-S."/>
        </authorList>
    </citation>
    <scope>NUCLEOTIDE SEQUENCE [LARGE SCALE GENOMIC DNA]</scope>
    <source>
        <strain evidence="8 9">FMB-1</strain>
    </source>
</reference>
<evidence type="ECO:0000313" key="8">
    <source>
        <dbReference type="EMBL" id="ATU20730.1"/>
    </source>
</evidence>
<comment type="cofactor">
    <cofactor evidence="1 6">
        <name>pyridoxal 5'-phosphate</name>
        <dbReference type="ChEBI" id="CHEBI:597326"/>
    </cofactor>
</comment>
<dbReference type="RefSeq" id="WP_099721416.1">
    <property type="nucleotide sequence ID" value="NZ_CP018044.1"/>
</dbReference>
<evidence type="ECO:0000256" key="6">
    <source>
        <dbReference type="RuleBase" id="RU000481"/>
    </source>
</evidence>
<dbReference type="GO" id="GO:0030170">
    <property type="term" value="F:pyridoxal phosphate binding"/>
    <property type="evidence" value="ECO:0007669"/>
    <property type="project" value="InterPro"/>
</dbReference>
<proteinExistence type="inferred from homology"/>
<dbReference type="PANTHER" id="PTHR46383">
    <property type="entry name" value="ASPARTATE AMINOTRANSFERASE"/>
    <property type="match status" value="1"/>
</dbReference>
<dbReference type="InterPro" id="IPR004839">
    <property type="entry name" value="Aminotransferase_I/II_large"/>
</dbReference>
<evidence type="ECO:0000256" key="4">
    <source>
        <dbReference type="ARBA" id="ARBA00022679"/>
    </source>
</evidence>
<protein>
    <recommendedName>
        <fullName evidence="6">Aminotransferase</fullName>
        <ecNumber evidence="6">2.6.1.-</ecNumber>
    </recommendedName>
</protein>
<sequence length="385" mass="42609">MKPINGTVEALKPSGIRKYFDLANAMEGVISLGVGEPDFDTPWHISAKAVESLEEGRTHYTANRGLLALRRQIANYYRNRYGIGYDPESQILVTVGGSEAVDLCCRTLINPGDEVIVLDPNYVAYEPAIEMAGGVPVRIELTQEHDFKLLPEDLEAAISERTKAIIVNFPSNPTGGVMSREDYARIVPIIQRSGIYVISDEIYSELLFDGEFCSPANFEDIRDQVLVINGFSKAFAMTGWRLGYLLSNPELSAQLTKVHQFVIMSAPTAAQYAAIEALEHGMPDIEAMRREYEARRNLLCTRLNRMGLTTNVPKGTFYVFANITSSGLSSDEFCVRLLEEQKVAIVPGTAFGESGEGFVRISYATSMEHIKEACARIEAFLAPLQ</sequence>
<dbReference type="FunFam" id="3.40.640.10:FF:000033">
    <property type="entry name" value="Aspartate aminotransferase"/>
    <property type="match status" value="1"/>
</dbReference>
<dbReference type="AlphaFoldDB" id="A0A2D3D727"/>
<keyword evidence="5" id="KW-0663">Pyridoxal phosphate</keyword>
<evidence type="ECO:0000256" key="5">
    <source>
        <dbReference type="ARBA" id="ARBA00022898"/>
    </source>
</evidence>
<dbReference type="PANTHER" id="PTHR46383:SF3">
    <property type="entry name" value="ASPARTATE AMINOTRANSFERASE-RELATED"/>
    <property type="match status" value="1"/>
</dbReference>
<evidence type="ECO:0000256" key="3">
    <source>
        <dbReference type="ARBA" id="ARBA00022576"/>
    </source>
</evidence>
<name>A0A2D3D727_9BIFI</name>
<evidence type="ECO:0000313" key="9">
    <source>
        <dbReference type="Proteomes" id="UP000229907"/>
    </source>
</evidence>
<accession>A0A2D3D727</accession>
<dbReference type="KEGG" id="bcho:BcFMB_07135"/>
<dbReference type="InterPro" id="IPR004838">
    <property type="entry name" value="NHTrfase_class1_PyrdxlP-BS"/>
</dbReference>
<dbReference type="InterPro" id="IPR015422">
    <property type="entry name" value="PyrdxlP-dep_Trfase_small"/>
</dbReference>
<evidence type="ECO:0000256" key="1">
    <source>
        <dbReference type="ARBA" id="ARBA00001933"/>
    </source>
</evidence>
<dbReference type="Proteomes" id="UP000229907">
    <property type="component" value="Chromosome"/>
</dbReference>
<feature type="domain" description="Aminotransferase class I/classII large" evidence="7">
    <location>
        <begin position="28"/>
        <end position="377"/>
    </location>
</feature>
<evidence type="ECO:0000259" key="7">
    <source>
        <dbReference type="Pfam" id="PF00155"/>
    </source>
</evidence>
<dbReference type="Gene3D" id="3.90.1150.10">
    <property type="entry name" value="Aspartate Aminotransferase, domain 1"/>
    <property type="match status" value="1"/>
</dbReference>
<dbReference type="EMBL" id="CP018044">
    <property type="protein sequence ID" value="ATU20730.1"/>
    <property type="molecule type" value="Genomic_DNA"/>
</dbReference>
<comment type="similarity">
    <text evidence="2 6">Belongs to the class-I pyridoxal-phosphate-dependent aminotransferase family.</text>
</comment>
<keyword evidence="4 6" id="KW-0808">Transferase</keyword>